<sequence length="83" mass="9406">MRRSGRHDLQVKEMYRESIMAARCAVCGKGPQTGFTVSHSHIRNKRTFRPNLQPVRTTIDGQNVRLRVCVKCIKAGKVQRVAA</sequence>
<dbReference type="SUPFAM" id="SSF143800">
    <property type="entry name" value="L28p-like"/>
    <property type="match status" value="1"/>
</dbReference>
<keyword evidence="2 5" id="KW-0689">Ribosomal protein</keyword>
<dbReference type="NCBIfam" id="TIGR00009">
    <property type="entry name" value="L28"/>
    <property type="match status" value="1"/>
</dbReference>
<organism evidence="6 7">
    <name type="scientific">Bifidobacterium thermophilum</name>
    <dbReference type="NCBI Taxonomy" id="33905"/>
    <lineage>
        <taxon>Bacteria</taxon>
        <taxon>Bacillati</taxon>
        <taxon>Actinomycetota</taxon>
        <taxon>Actinomycetes</taxon>
        <taxon>Bifidobacteriales</taxon>
        <taxon>Bifidobacteriaceae</taxon>
        <taxon>Bifidobacterium</taxon>
    </lineage>
</organism>
<dbReference type="STRING" id="33905.BTHE_1395"/>
<name>A0A2N3QP92_9BIFI</name>
<dbReference type="InterPro" id="IPR050096">
    <property type="entry name" value="Bacterial_rp_bL28"/>
</dbReference>
<dbReference type="Proteomes" id="UP000233727">
    <property type="component" value="Unassembled WGS sequence"/>
</dbReference>
<dbReference type="Gene3D" id="2.30.170.40">
    <property type="entry name" value="Ribosomal protein L28/L24"/>
    <property type="match status" value="1"/>
</dbReference>
<dbReference type="Pfam" id="PF00830">
    <property type="entry name" value="Ribosomal_L28"/>
    <property type="match status" value="1"/>
</dbReference>
<dbReference type="InterPro" id="IPR026569">
    <property type="entry name" value="Ribosomal_bL28"/>
</dbReference>
<dbReference type="InterPro" id="IPR037147">
    <property type="entry name" value="Ribosomal_bL28_sf"/>
</dbReference>
<evidence type="ECO:0000256" key="4">
    <source>
        <dbReference type="ARBA" id="ARBA00035174"/>
    </source>
</evidence>
<gene>
    <name evidence="5" type="primary">rpmB</name>
    <name evidence="6" type="ORF">CQR47_0265</name>
</gene>
<proteinExistence type="inferred from homology"/>
<dbReference type="GO" id="GO:0003735">
    <property type="term" value="F:structural constituent of ribosome"/>
    <property type="evidence" value="ECO:0007669"/>
    <property type="project" value="InterPro"/>
</dbReference>
<protein>
    <recommendedName>
        <fullName evidence="4 5">Large ribosomal subunit protein bL28</fullName>
    </recommendedName>
</protein>
<comment type="similarity">
    <text evidence="1 5">Belongs to the bacterial ribosomal protein bL28 family.</text>
</comment>
<dbReference type="AlphaFoldDB" id="A0A2N3QP92"/>
<evidence type="ECO:0000313" key="7">
    <source>
        <dbReference type="Proteomes" id="UP000233727"/>
    </source>
</evidence>
<evidence type="ECO:0000256" key="1">
    <source>
        <dbReference type="ARBA" id="ARBA00008760"/>
    </source>
</evidence>
<evidence type="ECO:0000313" key="6">
    <source>
        <dbReference type="EMBL" id="PKU93490.1"/>
    </source>
</evidence>
<dbReference type="GO" id="GO:1990904">
    <property type="term" value="C:ribonucleoprotein complex"/>
    <property type="evidence" value="ECO:0007669"/>
    <property type="project" value="UniProtKB-KW"/>
</dbReference>
<dbReference type="InterPro" id="IPR001383">
    <property type="entry name" value="Ribosomal_bL28_bact-type"/>
</dbReference>
<evidence type="ECO:0000256" key="3">
    <source>
        <dbReference type="ARBA" id="ARBA00023274"/>
    </source>
</evidence>
<dbReference type="PANTHER" id="PTHR39080">
    <property type="entry name" value="50S RIBOSOMAL PROTEIN L28"/>
    <property type="match status" value="1"/>
</dbReference>
<dbReference type="GO" id="GO:0005840">
    <property type="term" value="C:ribosome"/>
    <property type="evidence" value="ECO:0007669"/>
    <property type="project" value="UniProtKB-KW"/>
</dbReference>
<reference evidence="6 7" key="1">
    <citation type="submission" date="2017-10" db="EMBL/GenBank/DDBJ databases">
        <title>Bifidobacterium genomics.</title>
        <authorList>
            <person name="Lugli G.A."/>
            <person name="Milani C."/>
            <person name="Mancabelli L."/>
        </authorList>
    </citation>
    <scope>NUCLEOTIDE SEQUENCE [LARGE SCALE GENOMIC DNA]</scope>
    <source>
        <strain evidence="6 7">1542B</strain>
    </source>
</reference>
<dbReference type="HAMAP" id="MF_00373">
    <property type="entry name" value="Ribosomal_bL28"/>
    <property type="match status" value="1"/>
</dbReference>
<comment type="caution">
    <text evidence="6">The sequence shown here is derived from an EMBL/GenBank/DDBJ whole genome shotgun (WGS) entry which is preliminary data.</text>
</comment>
<dbReference type="GO" id="GO:0006412">
    <property type="term" value="P:translation"/>
    <property type="evidence" value="ECO:0007669"/>
    <property type="project" value="UniProtKB-UniRule"/>
</dbReference>
<keyword evidence="3 5" id="KW-0687">Ribonucleoprotein</keyword>
<accession>A0A2N3QP92</accession>
<evidence type="ECO:0000256" key="2">
    <source>
        <dbReference type="ARBA" id="ARBA00022980"/>
    </source>
</evidence>
<dbReference type="PANTHER" id="PTHR39080:SF1">
    <property type="entry name" value="LARGE RIBOSOMAL SUBUNIT PROTEIN BL28A"/>
    <property type="match status" value="1"/>
</dbReference>
<dbReference type="EMBL" id="PCGY01000002">
    <property type="protein sequence ID" value="PKU93490.1"/>
    <property type="molecule type" value="Genomic_DNA"/>
</dbReference>
<dbReference type="InterPro" id="IPR034704">
    <property type="entry name" value="Ribosomal_bL28/bL31-like_sf"/>
</dbReference>
<evidence type="ECO:0000256" key="5">
    <source>
        <dbReference type="HAMAP-Rule" id="MF_00373"/>
    </source>
</evidence>